<accession>A0A8U7MBR3</accession>
<dbReference type="PANTHER" id="PTHR18902">
    <property type="entry name" value="NUCLEAR MITOTIC APPARATUS PROTEIN 1-RELATED"/>
    <property type="match status" value="1"/>
</dbReference>
<proteinExistence type="predicted"/>
<dbReference type="Gene3D" id="1.10.220.60">
    <property type="entry name" value="GRIP domain"/>
    <property type="match status" value="1"/>
</dbReference>
<evidence type="ECO:0000256" key="3">
    <source>
        <dbReference type="ARBA" id="ARBA00022553"/>
    </source>
</evidence>
<evidence type="ECO:0000256" key="4">
    <source>
        <dbReference type="ARBA" id="ARBA00023054"/>
    </source>
</evidence>
<evidence type="ECO:0000256" key="2">
    <source>
        <dbReference type="ARBA" id="ARBA00022490"/>
    </source>
</evidence>
<dbReference type="Proteomes" id="UP000694553">
    <property type="component" value="Unassembled WGS sequence"/>
</dbReference>
<dbReference type="InterPro" id="IPR000237">
    <property type="entry name" value="GRIP_dom"/>
</dbReference>
<gene>
    <name evidence="5" type="primary">GCC2</name>
</gene>
<comment type="subcellular location">
    <subcellularLocation>
        <location evidence="1">Cytoplasm</location>
    </subcellularLocation>
</comment>
<accession>A0A8C3DR72</accession>
<protein>
    <submittedName>
        <fullName evidence="5">GRIP and coiled-coil domain containing 2</fullName>
    </submittedName>
</protein>
<organism evidence="5 6">
    <name type="scientific">Corvus moneduloides</name>
    <name type="common">New Caledonian crow</name>
    <dbReference type="NCBI Taxonomy" id="1196302"/>
    <lineage>
        <taxon>Eukaryota</taxon>
        <taxon>Metazoa</taxon>
        <taxon>Chordata</taxon>
        <taxon>Craniata</taxon>
        <taxon>Vertebrata</taxon>
        <taxon>Euteleostomi</taxon>
        <taxon>Archelosauria</taxon>
        <taxon>Archosauria</taxon>
        <taxon>Dinosauria</taxon>
        <taxon>Saurischia</taxon>
        <taxon>Theropoda</taxon>
        <taxon>Coelurosauria</taxon>
        <taxon>Aves</taxon>
        <taxon>Neognathae</taxon>
        <taxon>Neoaves</taxon>
        <taxon>Telluraves</taxon>
        <taxon>Australaves</taxon>
        <taxon>Passeriformes</taxon>
        <taxon>Corvoidea</taxon>
        <taxon>Corvidae</taxon>
        <taxon>Corvus</taxon>
    </lineage>
</organism>
<keyword evidence="4" id="KW-0175">Coiled coil</keyword>
<dbReference type="RefSeq" id="XP_031956335.1">
    <property type="nucleotide sequence ID" value="XM_032100444.1"/>
</dbReference>
<keyword evidence="6" id="KW-1185">Reference proteome</keyword>
<dbReference type="GO" id="GO:0005794">
    <property type="term" value="C:Golgi apparatus"/>
    <property type="evidence" value="ECO:0007669"/>
    <property type="project" value="TreeGrafter"/>
</dbReference>
<dbReference type="PROSITE" id="PS50913">
    <property type="entry name" value="GRIP"/>
    <property type="match status" value="1"/>
</dbReference>
<dbReference type="OrthoDB" id="1926336at2759"/>
<dbReference type="OMA" id="TEANHFE"/>
<reference evidence="5" key="2">
    <citation type="submission" date="2025-08" db="UniProtKB">
        <authorList>
            <consortium name="Ensembl"/>
        </authorList>
    </citation>
    <scope>IDENTIFICATION</scope>
</reference>
<dbReference type="Pfam" id="PF01465">
    <property type="entry name" value="GRIP"/>
    <property type="match status" value="1"/>
</dbReference>
<dbReference type="Pfam" id="PF16704">
    <property type="entry name" value="Rab_bind"/>
    <property type="match status" value="1"/>
</dbReference>
<keyword evidence="3" id="KW-0597">Phosphoprotein</keyword>
<dbReference type="GeneID" id="116440112"/>
<dbReference type="PANTHER" id="PTHR18902:SF25">
    <property type="entry name" value="GRIP AND COILED-COIL DOMAIN-CONTAINING PROTEIN 2"/>
    <property type="match status" value="1"/>
</dbReference>
<evidence type="ECO:0000256" key="1">
    <source>
        <dbReference type="ARBA" id="ARBA00004496"/>
    </source>
</evidence>
<sequence>MTEAEAGRGGCSGAGSGCGAAISPPLQPTGPAMEVQDAGQEMVASSGTPGPGKSKLDTLPKEDLIKFAKKQMMLIQKVKSRCAELEKEIEELRSKAATAGADDIIQALTERLDAVLLEKAESQQQCIALKKENIQIKQEAEAAVAKTEELQKQLEQSSIDSLEEIKALKSELANAQCKHNEDLKKLKLELDEQVKKQIELVEQVECHSDSQKEVKRLQDDVQRIKSTYEEQILCLNKQLETVNEDKNKEVTNLQETIKSNSQCYHNEIKNLNEELKKLKNAHQEEVSELMHRIEVSSKENKEKQNQINQLQHNLAEKNAKDEMHAHTDQREYDLEQLREVLNKNLENKIDVADTQEEPCVEARMEEKVRYLEHSLEELQSQHSILKDELTYMSNVKIKLEEEIHRMKDEYFHEREDLEFKINELQLTKEDYCCVIEKLKLELQGAGQHYETAAKEHKLEIQTLRDQHKREISELNETLLSGSEKEQMALIFEMQELREQLEKLTQEKEEAVSSYNSLRETMETLQAELGESAGKISQEFESMKQQQASDVSQLQQKLRAAFNEKDVLLETVNHLQEEVEKLSSNQLEIEELKSKIVSLEEDNNAMTSSIDQKEITVRELEEKIIALTDQNRDILNDVKCLGEERETLQERCKQEQVKIQELQQEVDVANQYNNDLKEKVEELTEKLNEVLTSKGENAQMLEQLEKQIECLVRDKEQLSSEVYALHEENKKLIQEKGELSEELGKTTSEKDGCLVLKELSENLEKKLQMMTAEKDHIATLLENEQVHTSHVRTQLYHLLEQVGFSISDSNEEYDSLNLIKIANECLSKIKEEQCLALQKEEEVVHLQQEVERLEEENAAQHREHRSLIKDFEKEKNLLREELEGVLSEKEALQHDIQELRNVSEKTRIENQDLLANIEEISQKLALYENQIQEQQKGSEKQDDLNFILEQKETELRNVKDELSSLKNVMETMTEKTDQQSSVAELQERIGMLEKESAEKGEKLNKIKVVAVKAKKELDASRKEMQTLKEELELVRSEKDQLSASVKDVIQGAESYKNLLMEYDKQGEQLDSEKGRANNLEHQVDDLTRQLQMSSEQHDQLHSAHEDLLARVETLQNNTKLLETQILEIQRAKAKVDKELEAEKLLKEQKTKEHSGALREMEELQMQLQKEKKHLQKTMQELELARKDAQKSTLMDMEIADYERLVKELNQKITDKDSRIEDLEQETGIQKQKQETLQEEIKSLQSTMQQDEERNAKIKQLLVKTKKELADSKQAENDHLMLQASLKGELEASQQQVEAYKIQVAVLTSEKHKVQEQLRTSSEQHQRMMSTCQQKIATLQEECRAAQAEQASVTSEFESYKVRVHNVLKQQKNKSAARTESEGAKQEREQLEMVIDQLKVKLQDAQHNSQMNASELQALQSEHDTLLERHNKILQETVAKEAELREKLCTVQSENMFIKTEHAQALSQLTAQNEALRNNFRDQVRNLQEEHRKTVETLQQQLARVEAQLFQLKSEPSTRGPGVSNLATKNLRERRSTDLPVLDVHTVAREEGEGMETTDTESVSSASTYVQSLEQLLNSSEAKPEPSQWQADLTKDELIQKLNTTTKSADHLNELLRESEATNAILMEQIKLLKNEIRRLERNQEREKSVANLEYLKNVLLQFIFLKSGSEKERLLPVIDTMLQLSPEEKGKLVAIAQGEEESTSRPSGWASYLHSWSGLR</sequence>
<dbReference type="InterPro" id="IPR032023">
    <property type="entry name" value="GCC2_Rab_bind"/>
</dbReference>
<dbReference type="FunFam" id="1.10.220.60:FF:000003">
    <property type="entry name" value="GRIP and coiled-coil domain-containing protein 2"/>
    <property type="match status" value="1"/>
</dbReference>
<reference evidence="5" key="3">
    <citation type="submission" date="2025-09" db="UniProtKB">
        <authorList>
            <consortium name="Ensembl"/>
        </authorList>
    </citation>
    <scope>IDENTIFICATION</scope>
</reference>
<dbReference type="Ensembl" id="ENSCMUT00000011627.2">
    <property type="protein sequence ID" value="ENSCMUP00000010791.2"/>
    <property type="gene ID" value="ENSCMUG00000006855.2"/>
</dbReference>
<dbReference type="SMART" id="SM00755">
    <property type="entry name" value="Grip"/>
    <property type="match status" value="1"/>
</dbReference>
<name>A0A8C3DR72_CORMO</name>
<keyword evidence="2" id="KW-0963">Cytoplasm</keyword>
<dbReference type="GO" id="GO:0034499">
    <property type="term" value="P:late endosome to Golgi transport"/>
    <property type="evidence" value="ECO:0007669"/>
    <property type="project" value="TreeGrafter"/>
</dbReference>
<dbReference type="InterPro" id="IPR051841">
    <property type="entry name" value="MT-Golgi_org_protein"/>
</dbReference>
<evidence type="ECO:0000313" key="6">
    <source>
        <dbReference type="Proteomes" id="UP000694553"/>
    </source>
</evidence>
<dbReference type="CTD" id="9648"/>
<dbReference type="Gene3D" id="1.10.287.1490">
    <property type="match status" value="1"/>
</dbReference>
<reference evidence="6" key="1">
    <citation type="submission" date="2019-10" db="EMBL/GenBank/DDBJ databases">
        <title>Corvus moneduloides (New Caledonian crow) genome, bCorMon1, primary haplotype.</title>
        <authorList>
            <person name="Rutz C."/>
            <person name="Fungtammasan C."/>
            <person name="Mountcastle J."/>
            <person name="Formenti G."/>
            <person name="Chow W."/>
            <person name="Howe K."/>
            <person name="Steele M.P."/>
            <person name="Fernandes J."/>
            <person name="Gilbert M.T.P."/>
            <person name="Fedrigo O."/>
            <person name="Jarvis E.D."/>
            <person name="Gemmell N."/>
        </authorList>
    </citation>
    <scope>NUCLEOTIDE SEQUENCE [LARGE SCALE GENOMIC DNA]</scope>
</reference>
<evidence type="ECO:0000313" key="5">
    <source>
        <dbReference type="Ensembl" id="ENSCMUP00000010791.2"/>
    </source>
</evidence>